<feature type="region of interest" description="Disordered" evidence="1">
    <location>
        <begin position="53"/>
        <end position="238"/>
    </location>
</feature>
<dbReference type="SUPFAM" id="SSF74653">
    <property type="entry name" value="TolA/TonB C-terminal domain"/>
    <property type="match status" value="1"/>
</dbReference>
<dbReference type="InterPro" id="IPR014161">
    <property type="entry name" value="Tol-Pal_TolA"/>
</dbReference>
<keyword evidence="2" id="KW-0812">Transmembrane</keyword>
<dbReference type="RefSeq" id="WP_326507822.1">
    <property type="nucleotide sequence ID" value="NZ_JAWIIV010000016.1"/>
</dbReference>
<sequence length="329" mass="37177">MNDSTPYNVPKEPGRWRSLILAALVHLALLAFFWIGISWQSETPTTIEAEVWSPQPREAAPQPEPVKTAEAKPEPRPEPKPEPQPVVKEPPKPKVEEPPVAKPDIALEQEKKRKAQEEKQRQEQEEKERLAKEKKRREEEEKEKLAKERERREAEEKLAREKKRLEDEKLAKLKQQEEAKRLEREKAEKAKKEAAEKKRKQEEEADARLAAKMRDEDMRRITGAGGSGDAPKAQGGRADGAYSQRIAAKIRSNIAFIVPESLQGNPPVEYEVRLLPDGSIAGLRKLRSSGVPGFDEAVARAIERSQPYPKDSSGGVPSSFLGIHKPKDQ</sequence>
<feature type="compositionally biased region" description="Basic and acidic residues" evidence="1">
    <location>
        <begin position="89"/>
        <end position="99"/>
    </location>
</feature>
<evidence type="ECO:0000256" key="2">
    <source>
        <dbReference type="SAM" id="Phobius"/>
    </source>
</evidence>
<proteinExistence type="predicted"/>
<evidence type="ECO:0000313" key="3">
    <source>
        <dbReference type="EMBL" id="MEC4721114.1"/>
    </source>
</evidence>
<organism evidence="3 4">
    <name type="scientific">Noviherbaspirillum album</name>
    <dbReference type="NCBI Taxonomy" id="3080276"/>
    <lineage>
        <taxon>Bacteria</taxon>
        <taxon>Pseudomonadati</taxon>
        <taxon>Pseudomonadota</taxon>
        <taxon>Betaproteobacteria</taxon>
        <taxon>Burkholderiales</taxon>
        <taxon>Oxalobacteraceae</taxon>
        <taxon>Noviherbaspirillum</taxon>
    </lineage>
</organism>
<comment type="caution">
    <text evidence="3">The sequence shown here is derived from an EMBL/GenBank/DDBJ whole genome shotgun (WGS) entry which is preliminary data.</text>
</comment>
<feature type="compositionally biased region" description="Basic and acidic residues" evidence="1">
    <location>
        <begin position="108"/>
        <end position="220"/>
    </location>
</feature>
<accession>A0ABU6JBU2</accession>
<gene>
    <name evidence="3" type="primary">tolA</name>
    <name evidence="3" type="ORF">RY831_18270</name>
</gene>
<dbReference type="NCBIfam" id="TIGR02794">
    <property type="entry name" value="tolA_full"/>
    <property type="match status" value="1"/>
</dbReference>
<name>A0ABU6JBU2_9BURK</name>
<protein>
    <submittedName>
        <fullName evidence="3">Cell envelope integrity protein TolA</fullName>
    </submittedName>
</protein>
<keyword evidence="2" id="KW-0472">Membrane</keyword>
<reference evidence="3 4" key="1">
    <citation type="submission" date="2023-10" db="EMBL/GenBank/DDBJ databases">
        <title>Noviherbaspirillum sp. CPCC 100848 genome assembly.</title>
        <authorList>
            <person name="Li X.Y."/>
            <person name="Fang X.M."/>
        </authorList>
    </citation>
    <scope>NUCLEOTIDE SEQUENCE [LARGE SCALE GENOMIC DNA]</scope>
    <source>
        <strain evidence="3 4">CPCC 100848</strain>
    </source>
</reference>
<keyword evidence="2" id="KW-1133">Transmembrane helix</keyword>
<keyword evidence="4" id="KW-1185">Reference proteome</keyword>
<evidence type="ECO:0000256" key="1">
    <source>
        <dbReference type="SAM" id="MobiDB-lite"/>
    </source>
</evidence>
<feature type="compositionally biased region" description="Basic and acidic residues" evidence="1">
    <location>
        <begin position="67"/>
        <end position="81"/>
    </location>
</feature>
<dbReference type="Gene3D" id="3.30.1150.10">
    <property type="match status" value="1"/>
</dbReference>
<evidence type="ECO:0000313" key="4">
    <source>
        <dbReference type="Proteomes" id="UP001352263"/>
    </source>
</evidence>
<feature type="region of interest" description="Disordered" evidence="1">
    <location>
        <begin position="303"/>
        <end position="329"/>
    </location>
</feature>
<dbReference type="EMBL" id="JAWIIV010000016">
    <property type="protein sequence ID" value="MEC4721114.1"/>
    <property type="molecule type" value="Genomic_DNA"/>
</dbReference>
<dbReference type="Proteomes" id="UP001352263">
    <property type="component" value="Unassembled WGS sequence"/>
</dbReference>
<dbReference type="Pfam" id="PF13103">
    <property type="entry name" value="TonB_2"/>
    <property type="match status" value="1"/>
</dbReference>
<feature type="transmembrane region" description="Helical" evidence="2">
    <location>
        <begin position="20"/>
        <end position="39"/>
    </location>
</feature>